<evidence type="ECO:0000313" key="2">
    <source>
        <dbReference type="EMBL" id="PPQ83779.1"/>
    </source>
</evidence>
<dbReference type="STRING" id="231916.A0A409WZ74"/>
<accession>A0A409WZ74</accession>
<feature type="compositionally biased region" description="Acidic residues" evidence="1">
    <location>
        <begin position="115"/>
        <end position="131"/>
    </location>
</feature>
<dbReference type="InParanoid" id="A0A409WZ74"/>
<dbReference type="EMBL" id="NHYE01004574">
    <property type="protein sequence ID" value="PPQ83779.1"/>
    <property type="molecule type" value="Genomic_DNA"/>
</dbReference>
<feature type="compositionally biased region" description="Acidic residues" evidence="1">
    <location>
        <begin position="147"/>
        <end position="161"/>
    </location>
</feature>
<reference evidence="2 3" key="1">
    <citation type="journal article" date="2018" name="Evol. Lett.">
        <title>Horizontal gene cluster transfer increased hallucinogenic mushroom diversity.</title>
        <authorList>
            <person name="Reynolds H.T."/>
            <person name="Vijayakumar V."/>
            <person name="Gluck-Thaler E."/>
            <person name="Korotkin H.B."/>
            <person name="Matheny P.B."/>
            <person name="Slot J.C."/>
        </authorList>
    </citation>
    <scope>NUCLEOTIDE SEQUENCE [LARGE SCALE GENOMIC DNA]</scope>
    <source>
        <strain evidence="2 3">SRW20</strain>
    </source>
</reference>
<dbReference type="OrthoDB" id="21550at2759"/>
<feature type="non-terminal residue" evidence="2">
    <location>
        <position position="178"/>
    </location>
</feature>
<evidence type="ECO:0000313" key="3">
    <source>
        <dbReference type="Proteomes" id="UP000284706"/>
    </source>
</evidence>
<dbReference type="AlphaFoldDB" id="A0A409WZ74"/>
<dbReference type="Proteomes" id="UP000284706">
    <property type="component" value="Unassembled WGS sequence"/>
</dbReference>
<name>A0A409WZ74_9AGAR</name>
<feature type="compositionally biased region" description="Acidic residues" evidence="1">
    <location>
        <begin position="55"/>
        <end position="85"/>
    </location>
</feature>
<gene>
    <name evidence="2" type="ORF">CVT26_004867</name>
</gene>
<feature type="region of interest" description="Disordered" evidence="1">
    <location>
        <begin position="35"/>
        <end position="178"/>
    </location>
</feature>
<evidence type="ECO:0000256" key="1">
    <source>
        <dbReference type="SAM" id="MobiDB-lite"/>
    </source>
</evidence>
<organism evidence="2 3">
    <name type="scientific">Gymnopilus dilepis</name>
    <dbReference type="NCBI Taxonomy" id="231916"/>
    <lineage>
        <taxon>Eukaryota</taxon>
        <taxon>Fungi</taxon>
        <taxon>Dikarya</taxon>
        <taxon>Basidiomycota</taxon>
        <taxon>Agaricomycotina</taxon>
        <taxon>Agaricomycetes</taxon>
        <taxon>Agaricomycetidae</taxon>
        <taxon>Agaricales</taxon>
        <taxon>Agaricineae</taxon>
        <taxon>Hymenogastraceae</taxon>
        <taxon>Gymnopilus</taxon>
    </lineage>
</organism>
<proteinExistence type="predicted"/>
<sequence length="178" mass="18457">MDAEGGFKVPHTIPQDLLLIQELIGAAVPVPVSVSGNAVKVDLKVGGEKKGVGKDEEDISSSSEEDSSGDEEDAEDEAASEEEIAAELVSGVTDEDDMGAQNEQKDIAAPSESTSDSDSESDSSSSSEEEDQKTGASGAPQKLPAADADEPLEALDDEDDTGPTPTSGTYFQTKHEVQ</sequence>
<keyword evidence="3" id="KW-1185">Reference proteome</keyword>
<feature type="compositionally biased region" description="Basic and acidic residues" evidence="1">
    <location>
        <begin position="41"/>
        <end position="54"/>
    </location>
</feature>
<feature type="compositionally biased region" description="Polar residues" evidence="1">
    <location>
        <begin position="163"/>
        <end position="172"/>
    </location>
</feature>
<comment type="caution">
    <text evidence="2">The sequence shown here is derived from an EMBL/GenBank/DDBJ whole genome shotgun (WGS) entry which is preliminary data.</text>
</comment>
<protein>
    <submittedName>
        <fullName evidence="2">Uncharacterized protein</fullName>
    </submittedName>
</protein>